<feature type="compositionally biased region" description="Polar residues" evidence="7">
    <location>
        <begin position="53"/>
        <end position="76"/>
    </location>
</feature>
<dbReference type="PROSITE" id="PS51257">
    <property type="entry name" value="PROKAR_LIPOPROTEIN"/>
    <property type="match status" value="1"/>
</dbReference>
<dbReference type="GO" id="GO:0009279">
    <property type="term" value="C:cell outer membrane"/>
    <property type="evidence" value="ECO:0007669"/>
    <property type="project" value="UniProtKB-SubCell"/>
</dbReference>
<organism evidence="8 9">
    <name type="scientific">Cupriavidus pauculus</name>
    <dbReference type="NCBI Taxonomy" id="82633"/>
    <lineage>
        <taxon>Bacteria</taxon>
        <taxon>Pseudomonadati</taxon>
        <taxon>Pseudomonadota</taxon>
        <taxon>Betaproteobacteria</taxon>
        <taxon>Burkholderiales</taxon>
        <taxon>Burkholderiaceae</taxon>
        <taxon>Cupriavidus</taxon>
    </lineage>
</organism>
<evidence type="ECO:0000256" key="6">
    <source>
        <dbReference type="ARBA" id="ARBA00023288"/>
    </source>
</evidence>
<dbReference type="Pfam" id="PF13627">
    <property type="entry name" value="LptM_cons"/>
    <property type="match status" value="1"/>
</dbReference>
<evidence type="ECO:0000313" key="8">
    <source>
        <dbReference type="EMBL" id="QET03882.1"/>
    </source>
</evidence>
<keyword evidence="2" id="KW-0732">Signal</keyword>
<evidence type="ECO:0000256" key="7">
    <source>
        <dbReference type="SAM" id="MobiDB-lite"/>
    </source>
</evidence>
<evidence type="ECO:0000256" key="5">
    <source>
        <dbReference type="ARBA" id="ARBA00023237"/>
    </source>
</evidence>
<reference evidence="8 9" key="1">
    <citation type="submission" date="2019-09" db="EMBL/GenBank/DDBJ databases">
        <title>FDA dAtabase for Regulatory Grade micrObial Sequences (FDA-ARGOS): Supporting development and validation of Infectious Disease Dx tests.</title>
        <authorList>
            <person name="Sciortino C."/>
            <person name="Tallon L."/>
            <person name="Sadzewicz L."/>
            <person name="Vavikolanu K."/>
            <person name="Mehta A."/>
            <person name="Aluvathingal J."/>
            <person name="Nadendla S."/>
            <person name="Nandy P."/>
            <person name="Geyer C."/>
            <person name="Yan Y."/>
            <person name="Sichtig H."/>
        </authorList>
    </citation>
    <scope>NUCLEOTIDE SEQUENCE [LARGE SCALE GENOMIC DNA]</scope>
    <source>
        <strain evidence="8 9">FDAARGOS_664</strain>
    </source>
</reference>
<dbReference type="Proteomes" id="UP000322822">
    <property type="component" value="Chromosome 1"/>
</dbReference>
<comment type="subcellular location">
    <subcellularLocation>
        <location evidence="1">Cell outer membrane</location>
        <topology evidence="1">Lipid-anchor</topology>
    </subcellularLocation>
</comment>
<dbReference type="OrthoDB" id="8929767at2"/>
<accession>A0A5P2H733</accession>
<keyword evidence="4" id="KW-0564">Palmitate</keyword>
<evidence type="ECO:0000256" key="2">
    <source>
        <dbReference type="ARBA" id="ARBA00022729"/>
    </source>
</evidence>
<keyword evidence="3" id="KW-0472">Membrane</keyword>
<keyword evidence="6 8" id="KW-0449">Lipoprotein</keyword>
<evidence type="ECO:0000256" key="4">
    <source>
        <dbReference type="ARBA" id="ARBA00023139"/>
    </source>
</evidence>
<gene>
    <name evidence="8" type="ORF">FOB72_16245</name>
</gene>
<proteinExistence type="predicted"/>
<feature type="region of interest" description="Disordered" evidence="7">
    <location>
        <begin position="35"/>
        <end position="88"/>
    </location>
</feature>
<dbReference type="EMBL" id="CP044065">
    <property type="protein sequence ID" value="QET03882.1"/>
    <property type="molecule type" value="Genomic_DNA"/>
</dbReference>
<name>A0A5P2H733_9BURK</name>
<dbReference type="NCBIfam" id="NF047847">
    <property type="entry name" value="SS_mature_LptM"/>
    <property type="match status" value="1"/>
</dbReference>
<sequence length="88" mass="8808">MLRQIPMPRRAIVSAFAAGLAMTLAGCGIRGPLYMPTIPPAPTAPTAPDTGLGNPNTPMPATTSMPADTAAQNAAGTPSRPASAPNAR</sequence>
<keyword evidence="5" id="KW-0998">Cell outer membrane</keyword>
<evidence type="ECO:0000313" key="9">
    <source>
        <dbReference type="Proteomes" id="UP000322822"/>
    </source>
</evidence>
<evidence type="ECO:0000256" key="1">
    <source>
        <dbReference type="ARBA" id="ARBA00004459"/>
    </source>
</evidence>
<dbReference type="AlphaFoldDB" id="A0A5P2H733"/>
<dbReference type="InterPro" id="IPR032831">
    <property type="entry name" value="LptM_cons"/>
</dbReference>
<protein>
    <submittedName>
        <fullName evidence="8">Lipoprotein</fullName>
    </submittedName>
</protein>
<evidence type="ECO:0000256" key="3">
    <source>
        <dbReference type="ARBA" id="ARBA00023136"/>
    </source>
</evidence>